<comment type="caution">
    <text evidence="2">The sequence shown here is derived from an EMBL/GenBank/DDBJ whole genome shotgun (WGS) entry which is preliminary data.</text>
</comment>
<evidence type="ECO:0000313" key="3">
    <source>
        <dbReference type="Proteomes" id="UP001447008"/>
    </source>
</evidence>
<reference evidence="2 3" key="1">
    <citation type="submission" date="2024-03" db="EMBL/GenBank/DDBJ databases">
        <title>Pseudoalteromonas qingdaonensis sp. nov., isolated from the intestines of marine benthic organisms.</title>
        <authorList>
            <person name="Lin X."/>
            <person name="Fang S."/>
            <person name="Hu X."/>
        </authorList>
    </citation>
    <scope>NUCLEOTIDE SEQUENCE [LARGE SCALE GENOMIC DNA]</scope>
    <source>
        <strain evidence="2 3">YIC-827</strain>
    </source>
</reference>
<feature type="transmembrane region" description="Helical" evidence="1">
    <location>
        <begin position="138"/>
        <end position="158"/>
    </location>
</feature>
<feature type="transmembrane region" description="Helical" evidence="1">
    <location>
        <begin position="327"/>
        <end position="347"/>
    </location>
</feature>
<keyword evidence="3" id="KW-1185">Reference proteome</keyword>
<protein>
    <submittedName>
        <fullName evidence="2">PepSY-associated TM helix domain-containing protein</fullName>
    </submittedName>
</protein>
<dbReference type="RefSeq" id="WP_342675524.1">
    <property type="nucleotide sequence ID" value="NZ_JBCGCU010000001.1"/>
</dbReference>
<sequence>MKRVARKIHLTLALVISAFLVLLSLTGALLIYAKDIQLAVNPELWQRTLSAPALDLDTLYQKVQEHSGEKVDFISIEQDSRWAWQARLGDGRYVSLEPSTGEVLHNYAYYDTLYGFTMGLHRWLLWRDTEGKMPLRNLVSTMTLGFMLVLLVGFYLWAKPKQRLKRLKINRRAKARVLNRQIHHVLGVYTCLPLLLIAFSGIAFNWKAPTQAVVNALLPGQVESRPRVEDITPMASTQFQESLEKGLAVLPEASLFRIYFPKSPEKPFTLRLKQPGESHAYSWVWVNPYSAQVINSFDGAAANMPTQVWNFKYKFHIGDFAGPIVQVLWLLLSLLPVFFVVSGLVMWRGRK</sequence>
<keyword evidence="1" id="KW-0812">Transmembrane</keyword>
<gene>
    <name evidence="2" type="ORF">WCN91_00760</name>
</gene>
<dbReference type="EMBL" id="JBCGCU010000001">
    <property type="protein sequence ID" value="MEM0513979.1"/>
    <property type="molecule type" value="Genomic_DNA"/>
</dbReference>
<organism evidence="2 3">
    <name type="scientific">Pseudoalteromonas qingdaonensis</name>
    <dbReference type="NCBI Taxonomy" id="3131913"/>
    <lineage>
        <taxon>Bacteria</taxon>
        <taxon>Pseudomonadati</taxon>
        <taxon>Pseudomonadota</taxon>
        <taxon>Gammaproteobacteria</taxon>
        <taxon>Alteromonadales</taxon>
        <taxon>Pseudoalteromonadaceae</taxon>
        <taxon>Pseudoalteromonas</taxon>
    </lineage>
</organism>
<keyword evidence="1" id="KW-1133">Transmembrane helix</keyword>
<proteinExistence type="predicted"/>
<evidence type="ECO:0000313" key="2">
    <source>
        <dbReference type="EMBL" id="MEM0513979.1"/>
    </source>
</evidence>
<evidence type="ECO:0000256" key="1">
    <source>
        <dbReference type="SAM" id="Phobius"/>
    </source>
</evidence>
<dbReference type="InterPro" id="IPR005625">
    <property type="entry name" value="PepSY-ass_TM"/>
</dbReference>
<name>A0ABU9MUK3_9GAMM</name>
<feature type="transmembrane region" description="Helical" evidence="1">
    <location>
        <begin position="182"/>
        <end position="204"/>
    </location>
</feature>
<dbReference type="Proteomes" id="UP001447008">
    <property type="component" value="Unassembled WGS sequence"/>
</dbReference>
<accession>A0ABU9MUK3</accession>
<dbReference type="Pfam" id="PF03929">
    <property type="entry name" value="PepSY_TM"/>
    <property type="match status" value="1"/>
</dbReference>
<dbReference type="PANTHER" id="PTHR34219">
    <property type="entry name" value="IRON-REGULATED INNER MEMBRANE PROTEIN-RELATED"/>
    <property type="match status" value="1"/>
</dbReference>
<keyword evidence="1" id="KW-0472">Membrane</keyword>